<gene>
    <name evidence="8" type="ORF">DCC35_01475</name>
</gene>
<feature type="transmembrane region" description="Helical" evidence="6">
    <location>
        <begin position="101"/>
        <end position="119"/>
    </location>
</feature>
<organism evidence="8 9">
    <name type="scientific">Mangrovivirga cuniculi</name>
    <dbReference type="NCBI Taxonomy" id="2715131"/>
    <lineage>
        <taxon>Bacteria</taxon>
        <taxon>Pseudomonadati</taxon>
        <taxon>Bacteroidota</taxon>
        <taxon>Cytophagia</taxon>
        <taxon>Cytophagales</taxon>
        <taxon>Mangrovivirgaceae</taxon>
        <taxon>Mangrovivirga</taxon>
    </lineage>
</organism>
<evidence type="ECO:0000313" key="9">
    <source>
        <dbReference type="Proteomes" id="UP000298616"/>
    </source>
</evidence>
<feature type="transmembrane region" description="Helical" evidence="6">
    <location>
        <begin position="12"/>
        <end position="30"/>
    </location>
</feature>
<comment type="similarity">
    <text evidence="2">Belongs to the EamA transporter family.</text>
</comment>
<keyword evidence="4 6" id="KW-1133">Transmembrane helix</keyword>
<evidence type="ECO:0000256" key="3">
    <source>
        <dbReference type="ARBA" id="ARBA00022692"/>
    </source>
</evidence>
<comment type="subcellular location">
    <subcellularLocation>
        <location evidence="1">Membrane</location>
        <topology evidence="1">Multi-pass membrane protein</topology>
    </subcellularLocation>
</comment>
<reference evidence="8 9" key="1">
    <citation type="submission" date="2018-04" db="EMBL/GenBank/DDBJ databases">
        <title>Complete genome uncultured novel isolate.</title>
        <authorList>
            <person name="Merlino G."/>
        </authorList>
    </citation>
    <scope>NUCLEOTIDE SEQUENCE [LARGE SCALE GENOMIC DNA]</scope>
    <source>
        <strain evidence="9">R1DC9</strain>
    </source>
</reference>
<evidence type="ECO:0000256" key="5">
    <source>
        <dbReference type="ARBA" id="ARBA00023136"/>
    </source>
</evidence>
<dbReference type="EMBL" id="CP028923">
    <property type="protein sequence ID" value="QCK13513.1"/>
    <property type="molecule type" value="Genomic_DNA"/>
</dbReference>
<dbReference type="PANTHER" id="PTHR32322">
    <property type="entry name" value="INNER MEMBRANE TRANSPORTER"/>
    <property type="match status" value="1"/>
</dbReference>
<evidence type="ECO:0000256" key="6">
    <source>
        <dbReference type="SAM" id="Phobius"/>
    </source>
</evidence>
<feature type="transmembrane region" description="Helical" evidence="6">
    <location>
        <begin position="249"/>
        <end position="268"/>
    </location>
</feature>
<protein>
    <submittedName>
        <fullName evidence="8">EamA family transporter</fullName>
    </submittedName>
</protein>
<feature type="transmembrane region" description="Helical" evidence="6">
    <location>
        <begin position="274"/>
        <end position="292"/>
    </location>
</feature>
<evidence type="ECO:0000313" key="8">
    <source>
        <dbReference type="EMBL" id="QCK13513.1"/>
    </source>
</evidence>
<dbReference type="InterPro" id="IPR050638">
    <property type="entry name" value="AA-Vitamin_Transporters"/>
</dbReference>
<keyword evidence="5 6" id="KW-0472">Membrane</keyword>
<dbReference type="Pfam" id="PF00892">
    <property type="entry name" value="EamA"/>
    <property type="match status" value="2"/>
</dbReference>
<evidence type="ECO:0000259" key="7">
    <source>
        <dbReference type="Pfam" id="PF00892"/>
    </source>
</evidence>
<feature type="transmembrane region" description="Helical" evidence="6">
    <location>
        <begin position="126"/>
        <end position="143"/>
    </location>
</feature>
<feature type="transmembrane region" description="Helical" evidence="6">
    <location>
        <begin position="180"/>
        <end position="202"/>
    </location>
</feature>
<feature type="transmembrane region" description="Helical" evidence="6">
    <location>
        <begin position="42"/>
        <end position="62"/>
    </location>
</feature>
<evidence type="ECO:0000256" key="2">
    <source>
        <dbReference type="ARBA" id="ARBA00007362"/>
    </source>
</evidence>
<evidence type="ECO:0000256" key="4">
    <source>
        <dbReference type="ARBA" id="ARBA00022989"/>
    </source>
</evidence>
<dbReference type="RefSeq" id="WP_137089110.1">
    <property type="nucleotide sequence ID" value="NZ_CP028923.1"/>
</dbReference>
<dbReference type="InterPro" id="IPR037185">
    <property type="entry name" value="EmrE-like"/>
</dbReference>
<feature type="domain" description="EamA" evidence="7">
    <location>
        <begin position="155"/>
        <end position="292"/>
    </location>
</feature>
<dbReference type="InterPro" id="IPR000620">
    <property type="entry name" value="EamA_dom"/>
</dbReference>
<dbReference type="SUPFAM" id="SSF103481">
    <property type="entry name" value="Multidrug resistance efflux transporter EmrE"/>
    <property type="match status" value="2"/>
</dbReference>
<accession>A0A4D7JEA7</accession>
<dbReference type="PANTHER" id="PTHR32322:SF2">
    <property type="entry name" value="EAMA DOMAIN-CONTAINING PROTEIN"/>
    <property type="match status" value="1"/>
</dbReference>
<feature type="domain" description="EamA" evidence="7">
    <location>
        <begin position="14"/>
        <end position="142"/>
    </location>
</feature>
<keyword evidence="3 6" id="KW-0812">Transmembrane</keyword>
<keyword evidence="9" id="KW-1185">Reference proteome</keyword>
<proteinExistence type="inferred from homology"/>
<dbReference type="OrthoDB" id="1117213at2"/>
<dbReference type="AlphaFoldDB" id="A0A4D7JEA7"/>
<evidence type="ECO:0000256" key="1">
    <source>
        <dbReference type="ARBA" id="ARBA00004141"/>
    </source>
</evidence>
<feature type="transmembrane region" description="Helical" evidence="6">
    <location>
        <begin position="222"/>
        <end position="242"/>
    </location>
</feature>
<feature type="transmembrane region" description="Helical" evidence="6">
    <location>
        <begin position="155"/>
        <end position="173"/>
    </location>
</feature>
<sequence>MKEDQLPTGPLPWILLLVLTLIWGSSFILIKKALLGFNAPQVGALRVISAGVVLIPVAIYHLRKIKPKDYLPLFIPGFSGTLLPAFFFAIAQTSLSSGVTGVLNALTPMFTLLIGVLFWKKKALRSQMVGLLIGFIGSAFLIIAGESGEISLNSYAFFVMAATFCYGINLNFIKVRLYHLHPIAITSVSLVFVLPIALIYFFSEAGVVDYILSNEQAQWSLLAVSVLGVVGTAIALMIFNTLVQLTSPVFTSTVTYFIPIVAIIWGLWDGENLYLMHYIGMVGILAGVYLVNKKPKIG</sequence>
<dbReference type="GO" id="GO:0016020">
    <property type="term" value="C:membrane"/>
    <property type="evidence" value="ECO:0007669"/>
    <property type="project" value="UniProtKB-SubCell"/>
</dbReference>
<dbReference type="Proteomes" id="UP000298616">
    <property type="component" value="Chromosome"/>
</dbReference>
<dbReference type="KEGG" id="fpf:DCC35_01475"/>
<name>A0A4D7JEA7_9BACT</name>
<feature type="transmembrane region" description="Helical" evidence="6">
    <location>
        <begin position="74"/>
        <end position="95"/>
    </location>
</feature>